<protein>
    <recommendedName>
        <fullName evidence="6">Protein FAR1-RELATED SEQUENCE</fullName>
    </recommendedName>
</protein>
<keyword evidence="9" id="KW-1185">Reference proteome</keyword>
<accession>A0AAD5NGC1</accession>
<dbReference type="GO" id="GO:0006355">
    <property type="term" value="P:regulation of DNA-templated transcription"/>
    <property type="evidence" value="ECO:0007669"/>
    <property type="project" value="UniProtKB-UniRule"/>
</dbReference>
<dbReference type="InterPro" id="IPR006564">
    <property type="entry name" value="Znf_PMZ"/>
</dbReference>
<comment type="similarity">
    <text evidence="1 6">Belongs to the FHY3/FAR1 family.</text>
</comment>
<dbReference type="GO" id="GO:0005634">
    <property type="term" value="C:nucleus"/>
    <property type="evidence" value="ECO:0007669"/>
    <property type="project" value="UniProtKB-SubCell"/>
</dbReference>
<dbReference type="Pfam" id="PF03101">
    <property type="entry name" value="FAR1"/>
    <property type="match status" value="1"/>
</dbReference>
<keyword evidence="4 6" id="KW-0862">Zinc</keyword>
<dbReference type="Pfam" id="PF04434">
    <property type="entry name" value="SWIM"/>
    <property type="match status" value="1"/>
</dbReference>
<sequence length="691" mass="79209">MEVEPSSEAKDLVDSYVALEDESNECCVVVDDNAKEVEDHANLDLSRHLVGGIFEPESGMEFTSEEDARNYYNAYAKQTGFSIRVNSYYRSKKDNLIISREFCCSKEGFRRGKRARSTDSEDDTKKRRARPITREGCKALMTVRRRDNGKWFVAKLEKNHNHELVTPAMRHFLRSHKQEYDLNNSSSSSSGLLGLSTAPLNILTEDCNSFHNSVNHIGRGRLSTYGIDARALLGFFKVMQTNDPAFYYAIQVDEDDRLSSVFWVETRSRIAYNRFSDVVAFDTTYQVNQYKMPFAPFTGVNHHKQSVLFGCALLADETESTFIWLFTSWLEAMSGQQPGLIITDYDFSITRAVQRVFPLTKHRYCKWHIMSKMPKEMGQVYSALPKTFQVEFDKYVNKSETPEEFESAWHLLLDKYNLRGNEWLQSLYIDRKLWVSTYLRDTFFAGMHATKKSSSVNSLFDGHVNGRTTLEDFAEQYEKALDDCCEKEGRGEFETFYTKPVLKTPLPMEKQAAEIYTRNLFSLFQDEIIESLVLAVKRSEDKGGTGTYEVARFDEEDKVYFVASDICEQTGSCSCKMFEFEGILCRHVIAVFKATNIFMLPEHYVLKRWTKNAKDEEAVLSVETQGNSQMGKNSYYDVLYQEASKCAEEGMGSDHSFKVALNALREARMKIVGAKKNAMNASKLETRASTS</sequence>
<dbReference type="PANTHER" id="PTHR31669">
    <property type="entry name" value="PROTEIN FAR1-RELATED SEQUENCE 10-RELATED"/>
    <property type="match status" value="1"/>
</dbReference>
<dbReference type="InterPro" id="IPR031052">
    <property type="entry name" value="FHY3/FAR1"/>
</dbReference>
<evidence type="ECO:0000256" key="1">
    <source>
        <dbReference type="ARBA" id="ARBA00005889"/>
    </source>
</evidence>
<evidence type="ECO:0000256" key="6">
    <source>
        <dbReference type="RuleBase" id="RU367018"/>
    </source>
</evidence>
<keyword evidence="3 5" id="KW-0863">Zinc-finger</keyword>
<dbReference type="PANTHER" id="PTHR31669:SF157">
    <property type="entry name" value="PROTEIN FAR1-RELATED SEQUENCE"/>
    <property type="match status" value="1"/>
</dbReference>
<comment type="function">
    <text evidence="6">Putative transcription activator involved in regulating light control of development.</text>
</comment>
<evidence type="ECO:0000256" key="5">
    <source>
        <dbReference type="PROSITE-ProRule" id="PRU00325"/>
    </source>
</evidence>
<dbReference type="Pfam" id="PF10551">
    <property type="entry name" value="MULE"/>
    <property type="match status" value="1"/>
</dbReference>
<dbReference type="EMBL" id="JAJSOW010000108">
    <property type="protein sequence ID" value="KAI9154444.1"/>
    <property type="molecule type" value="Genomic_DNA"/>
</dbReference>
<dbReference type="InterPro" id="IPR004330">
    <property type="entry name" value="FAR1_DNA_bnd_dom"/>
</dbReference>
<organism evidence="8 9">
    <name type="scientific">Acer negundo</name>
    <name type="common">Box elder</name>
    <dbReference type="NCBI Taxonomy" id="4023"/>
    <lineage>
        <taxon>Eukaryota</taxon>
        <taxon>Viridiplantae</taxon>
        <taxon>Streptophyta</taxon>
        <taxon>Embryophyta</taxon>
        <taxon>Tracheophyta</taxon>
        <taxon>Spermatophyta</taxon>
        <taxon>Magnoliopsida</taxon>
        <taxon>eudicotyledons</taxon>
        <taxon>Gunneridae</taxon>
        <taxon>Pentapetalae</taxon>
        <taxon>rosids</taxon>
        <taxon>malvids</taxon>
        <taxon>Sapindales</taxon>
        <taxon>Sapindaceae</taxon>
        <taxon>Hippocastanoideae</taxon>
        <taxon>Acereae</taxon>
        <taxon>Acer</taxon>
    </lineage>
</organism>
<evidence type="ECO:0000256" key="4">
    <source>
        <dbReference type="ARBA" id="ARBA00022833"/>
    </source>
</evidence>
<evidence type="ECO:0000259" key="7">
    <source>
        <dbReference type="PROSITE" id="PS50966"/>
    </source>
</evidence>
<keyword evidence="6" id="KW-0539">Nucleus</keyword>
<comment type="caution">
    <text evidence="8">The sequence shown here is derived from an EMBL/GenBank/DDBJ whole genome shotgun (WGS) entry which is preliminary data.</text>
</comment>
<reference evidence="8" key="2">
    <citation type="submission" date="2023-02" db="EMBL/GenBank/DDBJ databases">
        <authorList>
            <person name="Swenson N.G."/>
            <person name="Wegrzyn J.L."/>
            <person name="Mcevoy S.L."/>
        </authorList>
    </citation>
    <scope>NUCLEOTIDE SEQUENCE</scope>
    <source>
        <strain evidence="8">91603</strain>
        <tissue evidence="8">Leaf</tissue>
    </source>
</reference>
<proteinExistence type="inferred from homology"/>
<dbReference type="Proteomes" id="UP001064489">
    <property type="component" value="Chromosome 11"/>
</dbReference>
<dbReference type="AlphaFoldDB" id="A0AAD5NGC1"/>
<dbReference type="GO" id="GO:0008270">
    <property type="term" value="F:zinc ion binding"/>
    <property type="evidence" value="ECO:0007669"/>
    <property type="project" value="UniProtKB-UniRule"/>
</dbReference>
<gene>
    <name evidence="8" type="ORF">LWI28_026401</name>
</gene>
<keyword evidence="2 6" id="KW-0479">Metal-binding</keyword>
<evidence type="ECO:0000313" key="8">
    <source>
        <dbReference type="EMBL" id="KAI9154444.1"/>
    </source>
</evidence>
<reference evidence="8" key="1">
    <citation type="journal article" date="2022" name="Plant J.">
        <title>Strategies of tolerance reflected in two North American maple genomes.</title>
        <authorList>
            <person name="McEvoy S.L."/>
            <person name="Sezen U.U."/>
            <person name="Trouern-Trend A."/>
            <person name="McMahon S.M."/>
            <person name="Schaberg P.G."/>
            <person name="Yang J."/>
            <person name="Wegrzyn J.L."/>
            <person name="Swenson N.G."/>
        </authorList>
    </citation>
    <scope>NUCLEOTIDE SEQUENCE</scope>
    <source>
        <strain evidence="8">91603</strain>
    </source>
</reference>
<dbReference type="PROSITE" id="PS50966">
    <property type="entry name" value="ZF_SWIM"/>
    <property type="match status" value="1"/>
</dbReference>
<dbReference type="InterPro" id="IPR007527">
    <property type="entry name" value="Znf_SWIM"/>
</dbReference>
<dbReference type="InterPro" id="IPR018289">
    <property type="entry name" value="MULE_transposase_dom"/>
</dbReference>
<evidence type="ECO:0000256" key="2">
    <source>
        <dbReference type="ARBA" id="ARBA00022723"/>
    </source>
</evidence>
<comment type="subcellular location">
    <subcellularLocation>
        <location evidence="6">Nucleus</location>
    </subcellularLocation>
</comment>
<feature type="domain" description="SWIM-type" evidence="7">
    <location>
        <begin position="560"/>
        <end position="596"/>
    </location>
</feature>
<name>A0AAD5NGC1_ACENE</name>
<evidence type="ECO:0000256" key="3">
    <source>
        <dbReference type="ARBA" id="ARBA00022771"/>
    </source>
</evidence>
<dbReference type="SMART" id="SM00575">
    <property type="entry name" value="ZnF_PMZ"/>
    <property type="match status" value="1"/>
</dbReference>
<evidence type="ECO:0000313" key="9">
    <source>
        <dbReference type="Proteomes" id="UP001064489"/>
    </source>
</evidence>